<keyword evidence="2" id="KW-1185">Reference proteome</keyword>
<evidence type="ECO:0000313" key="2">
    <source>
        <dbReference type="Proteomes" id="UP001281147"/>
    </source>
</evidence>
<dbReference type="Proteomes" id="UP001281147">
    <property type="component" value="Unassembled WGS sequence"/>
</dbReference>
<reference evidence="1" key="1">
    <citation type="submission" date="2023-07" db="EMBL/GenBank/DDBJ databases">
        <title>Black Yeasts Isolated from many extreme environments.</title>
        <authorList>
            <person name="Coleine C."/>
            <person name="Stajich J.E."/>
            <person name="Selbmann L."/>
        </authorList>
    </citation>
    <scope>NUCLEOTIDE SEQUENCE</scope>
    <source>
        <strain evidence="1">CCFEE 5714</strain>
    </source>
</reference>
<sequence>MYHAAAVGGDPKPGTLRLDLTRLLESTLHYLQLALPFITAAIAIVSVGLAAKSFDFALTTGNDIVMYGLWGRDDPHEAFFNMQYAPTNGFNYKPLQALLASNGFCAVVVLVVGGLMIARSKTPCPVSHIQATKHRSRILPLCILLDSLMLAFTLASTIYSRTMFARNGTGTNRPTAILPQNISPDPFEGKPDPTYGRYYNTDSPLRRYTSSVHYDPVSWNCQLAYFQYGMSSPMDSRCSEGLAVFQLMTVLVILQVAMLSLHVWDWVVERKGEVYQNKLGSEEELVTMSCERSTDQKGKDLRLSQQTWHIFGRDSI</sequence>
<proteinExistence type="predicted"/>
<accession>A0ACC3NWC1</accession>
<name>A0ACC3NWC1_9PEZI</name>
<comment type="caution">
    <text evidence="1">The sequence shown here is derived from an EMBL/GenBank/DDBJ whole genome shotgun (WGS) entry which is preliminary data.</text>
</comment>
<organism evidence="1 2">
    <name type="scientific">Vermiconidia calcicola</name>
    <dbReference type="NCBI Taxonomy" id="1690605"/>
    <lineage>
        <taxon>Eukaryota</taxon>
        <taxon>Fungi</taxon>
        <taxon>Dikarya</taxon>
        <taxon>Ascomycota</taxon>
        <taxon>Pezizomycotina</taxon>
        <taxon>Dothideomycetes</taxon>
        <taxon>Dothideomycetidae</taxon>
        <taxon>Mycosphaerellales</taxon>
        <taxon>Extremaceae</taxon>
        <taxon>Vermiconidia</taxon>
    </lineage>
</organism>
<gene>
    <name evidence="1" type="ORF">LTR37_001643</name>
</gene>
<evidence type="ECO:0000313" key="1">
    <source>
        <dbReference type="EMBL" id="KAK3723762.1"/>
    </source>
</evidence>
<dbReference type="EMBL" id="JAUTXU010000008">
    <property type="protein sequence ID" value="KAK3723762.1"/>
    <property type="molecule type" value="Genomic_DNA"/>
</dbReference>
<protein>
    <submittedName>
        <fullName evidence="1">Uncharacterized protein</fullName>
    </submittedName>
</protein>